<comment type="caution">
    <text evidence="2">The sequence shown here is derived from an EMBL/GenBank/DDBJ whole genome shotgun (WGS) entry which is preliminary data.</text>
</comment>
<organism evidence="2">
    <name type="scientific">marine sediment metagenome</name>
    <dbReference type="NCBI Taxonomy" id="412755"/>
    <lineage>
        <taxon>unclassified sequences</taxon>
        <taxon>metagenomes</taxon>
        <taxon>ecological metagenomes</taxon>
    </lineage>
</organism>
<dbReference type="InterPro" id="IPR038723">
    <property type="entry name" value="ArnR1-like_HTH"/>
</dbReference>
<accession>X1PQB2</accession>
<name>X1PQB2_9ZZZZ</name>
<proteinExistence type="predicted"/>
<dbReference type="EMBL" id="BARV01035587">
    <property type="protein sequence ID" value="GAI58018.1"/>
    <property type="molecule type" value="Genomic_DNA"/>
</dbReference>
<sequence length="46" mass="5204">MNVEGGWQKNSINRRSLIDIYADILDAIDDGSCKTNIVYKANLNFN</sequence>
<gene>
    <name evidence="2" type="ORF">S06H3_55499</name>
</gene>
<evidence type="ECO:0000313" key="2">
    <source>
        <dbReference type="EMBL" id="GAI58018.1"/>
    </source>
</evidence>
<reference evidence="2" key="1">
    <citation type="journal article" date="2014" name="Front. Microbiol.">
        <title>High frequency of phylogenetically diverse reductive dehalogenase-homologous genes in deep subseafloor sedimentary metagenomes.</title>
        <authorList>
            <person name="Kawai M."/>
            <person name="Futagami T."/>
            <person name="Toyoda A."/>
            <person name="Takaki Y."/>
            <person name="Nishi S."/>
            <person name="Hori S."/>
            <person name="Arai W."/>
            <person name="Tsubouchi T."/>
            <person name="Morono Y."/>
            <person name="Uchiyama I."/>
            <person name="Ito T."/>
            <person name="Fujiyama A."/>
            <person name="Inagaki F."/>
            <person name="Takami H."/>
        </authorList>
    </citation>
    <scope>NUCLEOTIDE SEQUENCE</scope>
    <source>
        <strain evidence="2">Expedition CK06-06</strain>
    </source>
</reference>
<protein>
    <recommendedName>
        <fullName evidence="1">ArnR1-like winged helix-turn-helix domain-containing protein</fullName>
    </recommendedName>
</protein>
<feature type="domain" description="ArnR1-like winged helix-turn-helix" evidence="1">
    <location>
        <begin position="14"/>
        <end position="45"/>
    </location>
</feature>
<dbReference type="Pfam" id="PF14947">
    <property type="entry name" value="HTH_45"/>
    <property type="match status" value="1"/>
</dbReference>
<dbReference type="AlphaFoldDB" id="X1PQB2"/>
<feature type="non-terminal residue" evidence="2">
    <location>
        <position position="46"/>
    </location>
</feature>
<dbReference type="Gene3D" id="1.10.10.10">
    <property type="entry name" value="Winged helix-like DNA-binding domain superfamily/Winged helix DNA-binding domain"/>
    <property type="match status" value="1"/>
</dbReference>
<evidence type="ECO:0000259" key="1">
    <source>
        <dbReference type="Pfam" id="PF14947"/>
    </source>
</evidence>
<dbReference type="InterPro" id="IPR036388">
    <property type="entry name" value="WH-like_DNA-bd_sf"/>
</dbReference>